<dbReference type="InParanoid" id="A0A165DSZ9"/>
<reference evidence="1 2" key="1">
    <citation type="journal article" date="2016" name="Mol. Biol. Evol.">
        <title>Comparative Genomics of Early-Diverging Mushroom-Forming Fungi Provides Insights into the Origins of Lignocellulose Decay Capabilities.</title>
        <authorList>
            <person name="Nagy L.G."/>
            <person name="Riley R."/>
            <person name="Tritt A."/>
            <person name="Adam C."/>
            <person name="Daum C."/>
            <person name="Floudas D."/>
            <person name="Sun H."/>
            <person name="Yadav J.S."/>
            <person name="Pangilinan J."/>
            <person name="Larsson K.H."/>
            <person name="Matsuura K."/>
            <person name="Barry K."/>
            <person name="Labutti K."/>
            <person name="Kuo R."/>
            <person name="Ohm R.A."/>
            <person name="Bhattacharya S.S."/>
            <person name="Shirouzu T."/>
            <person name="Yoshinaga Y."/>
            <person name="Martin F.M."/>
            <person name="Grigoriev I.V."/>
            <person name="Hibbett D.S."/>
        </authorList>
    </citation>
    <scope>NUCLEOTIDE SEQUENCE [LARGE SCALE GENOMIC DNA]</scope>
    <source>
        <strain evidence="1 2">93-53</strain>
    </source>
</reference>
<protein>
    <submittedName>
        <fullName evidence="1">Uncharacterized protein</fullName>
    </submittedName>
</protein>
<organism evidence="1 2">
    <name type="scientific">Laetiporus sulphureus 93-53</name>
    <dbReference type="NCBI Taxonomy" id="1314785"/>
    <lineage>
        <taxon>Eukaryota</taxon>
        <taxon>Fungi</taxon>
        <taxon>Dikarya</taxon>
        <taxon>Basidiomycota</taxon>
        <taxon>Agaricomycotina</taxon>
        <taxon>Agaricomycetes</taxon>
        <taxon>Polyporales</taxon>
        <taxon>Laetiporus</taxon>
    </lineage>
</organism>
<dbReference type="EMBL" id="KV427629">
    <property type="protein sequence ID" value="KZT05569.1"/>
    <property type="molecule type" value="Genomic_DNA"/>
</dbReference>
<evidence type="ECO:0000313" key="2">
    <source>
        <dbReference type="Proteomes" id="UP000076871"/>
    </source>
</evidence>
<dbReference type="OrthoDB" id="9995831at2759"/>
<dbReference type="RefSeq" id="XP_040763309.1">
    <property type="nucleotide sequence ID" value="XM_040903152.1"/>
</dbReference>
<dbReference type="AlphaFoldDB" id="A0A165DSZ9"/>
<dbReference type="GeneID" id="63820183"/>
<proteinExistence type="predicted"/>
<accession>A0A165DSZ9</accession>
<keyword evidence="2" id="KW-1185">Reference proteome</keyword>
<name>A0A165DSZ9_9APHY</name>
<evidence type="ECO:0000313" key="1">
    <source>
        <dbReference type="EMBL" id="KZT05569.1"/>
    </source>
</evidence>
<dbReference type="Proteomes" id="UP000076871">
    <property type="component" value="Unassembled WGS sequence"/>
</dbReference>
<feature type="non-terminal residue" evidence="1">
    <location>
        <position position="256"/>
    </location>
</feature>
<dbReference type="STRING" id="1314785.A0A165DSZ9"/>
<sequence length="256" mass="28082">MSNTVSFPTGSDGIPPDTASALSIAHRHTALEVCELVYGPTLPTWDAIERFYETNATYENPLVTASSRAVIADVHAISSQLAQLDIPRPLALLYGMFGLSRGRGWGDPWFKFMSMWNEVTDVAENESFDGHQKTIVEHVLHIDLLPGLLSSSLQPNEPTSNSVVIPLSLPYRTRPPSLSARGHGGQSPPPSILHLSLPMMTRLSFNDAGKITHHRDFWDIKDLLNLLPGMSLAQWVTTRLVAQSIRGVVGASRILL</sequence>
<gene>
    <name evidence="1" type="ORF">LAESUDRAFT_609737</name>
</gene>